<evidence type="ECO:0000313" key="2">
    <source>
        <dbReference type="Proteomes" id="UP001575622"/>
    </source>
</evidence>
<dbReference type="InterPro" id="IPR013688">
    <property type="entry name" value="GBS_Bsp-like"/>
</dbReference>
<keyword evidence="2" id="KW-1185">Reference proteome</keyword>
<name>A0ABV4VB98_9BACL</name>
<sequence length="157" mass="17786">MDREERTRGCHLASRGKDRHGAWKITIPFNKHKDESGKYITHIYVDKTMWAASETMVNLTTSTRIPPTVNLSSGSYDVYIDGVGEQVTRVAFLTWTQSNGQDDIVWKEGYKVGANTWKITIPFSEHNQETGEYITLIYSYDQKGNAVMLGYGSVIVN</sequence>
<dbReference type="RefSeq" id="WP_373956851.1">
    <property type="nucleotide sequence ID" value="NZ_JBHDLN010000027.1"/>
</dbReference>
<dbReference type="EMBL" id="JBHDLN010000027">
    <property type="protein sequence ID" value="MFB0846917.1"/>
    <property type="molecule type" value="Genomic_DNA"/>
</dbReference>
<protein>
    <submittedName>
        <fullName evidence="1">GBS Bsp-like repeat-containing protein</fullName>
    </submittedName>
</protein>
<dbReference type="Gene3D" id="2.60.40.3760">
    <property type="match status" value="2"/>
</dbReference>
<dbReference type="Pfam" id="PF08481">
    <property type="entry name" value="GBS_Bsp-like"/>
    <property type="match status" value="1"/>
</dbReference>
<accession>A0ABV4VB98</accession>
<dbReference type="Proteomes" id="UP001575622">
    <property type="component" value="Unassembled WGS sequence"/>
</dbReference>
<proteinExistence type="predicted"/>
<reference evidence="1 2" key="1">
    <citation type="submission" date="2024-09" db="EMBL/GenBank/DDBJ databases">
        <authorList>
            <person name="Makale K.P.P."/>
            <person name="Makhzoum A."/>
            <person name="Rantong G."/>
            <person name="Rahube T.O."/>
        </authorList>
    </citation>
    <scope>NUCLEOTIDE SEQUENCE [LARGE SCALE GENOMIC DNA]</scope>
    <source>
        <strain evidence="1 2">KM_D13</strain>
    </source>
</reference>
<comment type="caution">
    <text evidence="1">The sequence shown here is derived from an EMBL/GenBank/DDBJ whole genome shotgun (WGS) entry which is preliminary data.</text>
</comment>
<evidence type="ECO:0000313" key="1">
    <source>
        <dbReference type="EMBL" id="MFB0846917.1"/>
    </source>
</evidence>
<gene>
    <name evidence="1" type="ORF">ACEU3E_32535</name>
</gene>
<organism evidence="1 2">
    <name type="scientific">Paenibacillus oleatilyticus</name>
    <dbReference type="NCBI Taxonomy" id="2594886"/>
    <lineage>
        <taxon>Bacteria</taxon>
        <taxon>Bacillati</taxon>
        <taxon>Bacillota</taxon>
        <taxon>Bacilli</taxon>
        <taxon>Bacillales</taxon>
        <taxon>Paenibacillaceae</taxon>
        <taxon>Paenibacillus</taxon>
    </lineage>
</organism>